<organism evidence="2 3">
    <name type="scientific">Paraburkholderia phenazinium</name>
    <dbReference type="NCBI Taxonomy" id="60549"/>
    <lineage>
        <taxon>Bacteria</taxon>
        <taxon>Pseudomonadati</taxon>
        <taxon>Pseudomonadota</taxon>
        <taxon>Betaproteobacteria</taxon>
        <taxon>Burkholderiales</taxon>
        <taxon>Burkholderiaceae</taxon>
        <taxon>Paraburkholderia</taxon>
    </lineage>
</organism>
<dbReference type="AlphaFoldDB" id="A0A1N6I164"/>
<sequence length="457" mass="51670">MARVVRRLDTLRRFFAEQRKRQGLRHAISASWSQFVGPYVQSRMQWLKRKIIRIAPLRKLRPSKSRLATALAAQGLRPGALFIGYAEGALGLGQAFRANLDGAEVAGFPFAVYPFQKGIETRLIAPYMQHRYDKDHPYKVNVIQVAPDFVPEVFKTLRRELTAQSYNILCTYWELAKAPKEWREHLANIDEIWAPNQFIADAFAHIFAGPIVIMPPAMEDTGGEHPGRAYFGLEEGRFYFMFSFDYYSSPFRKNPLGVLEAFQRAFPRGDENVGLVIKSTGAPDHYPDMKAVIAEAMARDPRIVSFDRNMPREEVLGLIRASDSYVSLHRAEGFGLGMAEAMTFGRIVIGTGYSGSADFLTDETGYPVPFNLRPLEAHEYPWSRGQYWAEPDQDAAVEIMRQAVANPVEGKQRGERAREYVLHRYNPAAVGEAMRKRLDVLFATGEAGEMPGEHGTR</sequence>
<evidence type="ECO:0000259" key="1">
    <source>
        <dbReference type="Pfam" id="PF00534"/>
    </source>
</evidence>
<protein>
    <submittedName>
        <fullName evidence="2">Glycosyltransferase involved in cell wall bisynthesis</fullName>
    </submittedName>
</protein>
<reference evidence="2 3" key="1">
    <citation type="submission" date="2016-11" db="EMBL/GenBank/DDBJ databases">
        <authorList>
            <person name="Jaros S."/>
            <person name="Januszkiewicz K."/>
            <person name="Wedrychowicz H."/>
        </authorList>
    </citation>
    <scope>NUCLEOTIDE SEQUENCE [LARGE SCALE GENOMIC DNA]</scope>
    <source>
        <strain evidence="2 3">GAS86</strain>
    </source>
</reference>
<dbReference type="OrthoDB" id="9816564at2"/>
<proteinExistence type="predicted"/>
<keyword evidence="2" id="KW-0808">Transferase</keyword>
<dbReference type="Gene3D" id="3.40.50.2000">
    <property type="entry name" value="Glycogen Phosphorylase B"/>
    <property type="match status" value="1"/>
</dbReference>
<dbReference type="SUPFAM" id="SSF53756">
    <property type="entry name" value="UDP-Glycosyltransferase/glycogen phosphorylase"/>
    <property type="match status" value="1"/>
</dbReference>
<evidence type="ECO:0000313" key="2">
    <source>
        <dbReference type="EMBL" id="SIO25798.1"/>
    </source>
</evidence>
<accession>A0A1N6I164</accession>
<dbReference type="PANTHER" id="PTHR46656">
    <property type="entry name" value="PUTATIVE-RELATED"/>
    <property type="match status" value="1"/>
</dbReference>
<dbReference type="RefSeq" id="WP_143787554.1">
    <property type="nucleotide sequence ID" value="NZ_FSRM01000001.1"/>
</dbReference>
<dbReference type="GO" id="GO:0016757">
    <property type="term" value="F:glycosyltransferase activity"/>
    <property type="evidence" value="ECO:0007669"/>
    <property type="project" value="InterPro"/>
</dbReference>
<name>A0A1N6I164_9BURK</name>
<evidence type="ECO:0000313" key="3">
    <source>
        <dbReference type="Proteomes" id="UP000184693"/>
    </source>
</evidence>
<dbReference type="PANTHER" id="PTHR46656:SF3">
    <property type="entry name" value="PUTATIVE-RELATED"/>
    <property type="match status" value="1"/>
</dbReference>
<dbReference type="EMBL" id="FSRM01000001">
    <property type="protein sequence ID" value="SIO25798.1"/>
    <property type="molecule type" value="Genomic_DNA"/>
</dbReference>
<dbReference type="InterPro" id="IPR001296">
    <property type="entry name" value="Glyco_trans_1"/>
</dbReference>
<dbReference type="Proteomes" id="UP000184693">
    <property type="component" value="Unassembled WGS sequence"/>
</dbReference>
<dbReference type="Pfam" id="PF00534">
    <property type="entry name" value="Glycos_transf_1"/>
    <property type="match status" value="1"/>
</dbReference>
<gene>
    <name evidence="2" type="ORF">SAMN05444168_3854</name>
</gene>
<feature type="domain" description="Glycosyl transferase family 1" evidence="1">
    <location>
        <begin position="252"/>
        <end position="371"/>
    </location>
</feature>